<reference evidence="1" key="2">
    <citation type="submission" date="2024-05" db="EMBL/GenBank/DDBJ databases">
        <authorList>
            <person name="Wolfe A."/>
        </authorList>
    </citation>
    <scope>NUCLEOTIDE SEQUENCE</scope>
    <source>
        <strain evidence="1">UMB1064</strain>
    </source>
</reference>
<name>A0AAW9SSL9_CORAY</name>
<dbReference type="EMBL" id="JASOOY020000001">
    <property type="protein sequence ID" value="MEO3715983.1"/>
    <property type="molecule type" value="Genomic_DNA"/>
</dbReference>
<evidence type="ECO:0000313" key="1">
    <source>
        <dbReference type="EMBL" id="MEO3715983.1"/>
    </source>
</evidence>
<reference evidence="1" key="1">
    <citation type="submission" date="2023-05" db="EMBL/GenBank/DDBJ databases">
        <authorList>
            <person name="Du J."/>
        </authorList>
    </citation>
    <scope>NUCLEOTIDE SEQUENCE</scope>
    <source>
        <strain evidence="1">UMB1064</strain>
    </source>
</reference>
<accession>A0AAW9SSL9</accession>
<comment type="caution">
    <text evidence="1">The sequence shown here is derived from an EMBL/GenBank/DDBJ whole genome shotgun (WGS) entry which is preliminary data.</text>
</comment>
<gene>
    <name evidence="1" type="ORF">QP460_000025</name>
</gene>
<protein>
    <submittedName>
        <fullName evidence="1">Uncharacterized protein</fullName>
    </submittedName>
</protein>
<dbReference type="AlphaFoldDB" id="A0AAW9SSL9"/>
<organism evidence="1 2">
    <name type="scientific">Corynebacterium amycolatum</name>
    <dbReference type="NCBI Taxonomy" id="43765"/>
    <lineage>
        <taxon>Bacteria</taxon>
        <taxon>Bacillati</taxon>
        <taxon>Actinomycetota</taxon>
        <taxon>Actinomycetes</taxon>
        <taxon>Mycobacteriales</taxon>
        <taxon>Corynebacteriaceae</taxon>
        <taxon>Corynebacterium</taxon>
    </lineage>
</organism>
<proteinExistence type="predicted"/>
<sequence>MNQDNSKWAEIDSLIAEHKAELKAMESHKELNAFAETHSLMTKQDFPKFKHCLLKIGVRYDQLRQAYRESYEASLEEKAAELAESTDVATVCLWSAASEGDDGSGAFAVVDFDDIPVWYGRFFDNDRIRVAGDLISAEQSAADKAVWIAHKALEAAGHDTGRAIITTTCPDLDVPALRISGARLNIGVDVMVDDDIRAVEMSEAPGYKKWQDNDLAALVEAD</sequence>
<evidence type="ECO:0000313" key="2">
    <source>
        <dbReference type="Proteomes" id="UP001223646"/>
    </source>
</evidence>
<dbReference type="RefSeq" id="WP_284827062.1">
    <property type="nucleotide sequence ID" value="NZ_JASOOY020000001.1"/>
</dbReference>
<dbReference type="Proteomes" id="UP001223646">
    <property type="component" value="Unassembled WGS sequence"/>
</dbReference>